<dbReference type="HOGENOM" id="CLU_2858761_0_0_9"/>
<proteinExistence type="predicted"/>
<protein>
    <submittedName>
        <fullName evidence="1">Uncharacterized protein</fullName>
    </submittedName>
</protein>
<comment type="caution">
    <text evidence="1">The sequence shown here is derived from an EMBL/GenBank/DDBJ whole genome shotgun (WGS) entry which is preliminary data.</text>
</comment>
<dbReference type="PATRIC" id="fig|476272.21.peg.3795"/>
<reference evidence="1 2" key="1">
    <citation type="submission" date="2009-01" db="EMBL/GenBank/DDBJ databases">
        <authorList>
            <person name="Fulton L."/>
            <person name="Clifton S."/>
            <person name="Fulton B."/>
            <person name="Xu J."/>
            <person name="Minx P."/>
            <person name="Pepin K.H."/>
            <person name="Johnson M."/>
            <person name="Bhonagiri V."/>
            <person name="Nash W.E."/>
            <person name="Mardis E.R."/>
            <person name="Wilson R.K."/>
        </authorList>
    </citation>
    <scope>NUCLEOTIDE SEQUENCE [LARGE SCALE GENOMIC DNA]</scope>
    <source>
        <strain evidence="2">DSM 10507 / JCM 14656 / S5a33</strain>
    </source>
</reference>
<gene>
    <name evidence="1" type="ORF">RUMHYD_00791</name>
</gene>
<reference evidence="1 2" key="2">
    <citation type="submission" date="2009-02" db="EMBL/GenBank/DDBJ databases">
        <title>Draft genome sequence of Blautia hydrogenotrophica DSM 10507 (Ruminococcus hydrogenotrophicus DSM 10507).</title>
        <authorList>
            <person name="Sudarsanam P."/>
            <person name="Ley R."/>
            <person name="Guruge J."/>
            <person name="Turnbaugh P.J."/>
            <person name="Mahowald M."/>
            <person name="Liep D."/>
            <person name="Gordon J."/>
        </authorList>
    </citation>
    <scope>NUCLEOTIDE SEQUENCE [LARGE SCALE GENOMIC DNA]</scope>
    <source>
        <strain evidence="2">DSM 10507 / JCM 14656 / S5a33</strain>
    </source>
</reference>
<keyword evidence="2" id="KW-1185">Reference proteome</keyword>
<evidence type="ECO:0000313" key="1">
    <source>
        <dbReference type="EMBL" id="EEG50280.1"/>
    </source>
</evidence>
<dbReference type="EMBL" id="ACBZ01000029">
    <property type="protein sequence ID" value="EEG50280.1"/>
    <property type="molecule type" value="Genomic_DNA"/>
</dbReference>
<evidence type="ECO:0000313" key="2">
    <source>
        <dbReference type="Proteomes" id="UP000003100"/>
    </source>
</evidence>
<dbReference type="Proteomes" id="UP000003100">
    <property type="component" value="Unassembled WGS sequence"/>
</dbReference>
<accession>C0CIX4</accession>
<name>C0CIX4_BLAHS</name>
<organism evidence="1 2">
    <name type="scientific">Blautia hydrogenotrophica (strain DSM 10507 / JCM 14656 / S5a33)</name>
    <name type="common">Ruminococcus hydrogenotrophicus</name>
    <dbReference type="NCBI Taxonomy" id="476272"/>
    <lineage>
        <taxon>Bacteria</taxon>
        <taxon>Bacillati</taxon>
        <taxon>Bacillota</taxon>
        <taxon>Clostridia</taxon>
        <taxon>Lachnospirales</taxon>
        <taxon>Lachnospiraceae</taxon>
        <taxon>Blautia</taxon>
    </lineage>
</organism>
<dbReference type="AlphaFoldDB" id="C0CIX4"/>
<sequence>MHIDGRKCVGRPSGWWDFRGAQGIFCSETGNPFMSKEAASGCVNEAGETFALYRIIYRKSRESR</sequence>